<evidence type="ECO:0000256" key="4">
    <source>
        <dbReference type="ARBA" id="ARBA00023125"/>
    </source>
</evidence>
<dbReference type="Proteomes" id="UP000266426">
    <property type="component" value="Unassembled WGS sequence"/>
</dbReference>
<protein>
    <recommendedName>
        <fullName evidence="6">Probable transcriptional regulatory protein C4541_10575</fullName>
    </recommendedName>
</protein>
<evidence type="ECO:0000313" key="9">
    <source>
        <dbReference type="EMBL" id="RJP57296.1"/>
    </source>
</evidence>
<dbReference type="NCBIfam" id="NF009044">
    <property type="entry name" value="PRK12378.1"/>
    <property type="match status" value="1"/>
</dbReference>
<dbReference type="Pfam" id="PF20772">
    <property type="entry name" value="TACO1_YebC_N"/>
    <property type="match status" value="1"/>
</dbReference>
<dbReference type="AlphaFoldDB" id="A0A3A4QYS7"/>
<gene>
    <name evidence="9" type="ORF">C4541_10575</name>
</gene>
<dbReference type="EMBL" id="QZJZ01000083">
    <property type="protein sequence ID" value="RJP57296.1"/>
    <property type="molecule type" value="Genomic_DNA"/>
</dbReference>
<keyword evidence="4 6" id="KW-0238">DNA-binding</keyword>
<dbReference type="PANTHER" id="PTHR12532:SF6">
    <property type="entry name" value="TRANSCRIPTIONAL REGULATORY PROTEIN YEBC-RELATED"/>
    <property type="match status" value="1"/>
</dbReference>
<accession>A0A3A4QYS7</accession>
<comment type="subcellular location">
    <subcellularLocation>
        <location evidence="6">Cytoplasm</location>
    </subcellularLocation>
</comment>
<keyword evidence="3 6" id="KW-0805">Transcription regulation</keyword>
<dbReference type="NCBIfam" id="TIGR01033">
    <property type="entry name" value="YebC/PmpR family DNA-binding transcriptional regulator"/>
    <property type="match status" value="1"/>
</dbReference>
<dbReference type="GO" id="GO:0003677">
    <property type="term" value="F:DNA binding"/>
    <property type="evidence" value="ECO:0007669"/>
    <property type="project" value="UniProtKB-UniRule"/>
</dbReference>
<feature type="domain" description="TACO1/YebC-like second and third" evidence="7">
    <location>
        <begin position="82"/>
        <end position="238"/>
    </location>
</feature>
<dbReference type="NCBIfam" id="NF001030">
    <property type="entry name" value="PRK00110.1"/>
    <property type="match status" value="1"/>
</dbReference>
<evidence type="ECO:0000256" key="6">
    <source>
        <dbReference type="HAMAP-Rule" id="MF_00693"/>
    </source>
</evidence>
<dbReference type="PANTHER" id="PTHR12532">
    <property type="entry name" value="TRANSLATIONAL ACTIVATOR OF CYTOCHROME C OXIDASE 1"/>
    <property type="match status" value="1"/>
</dbReference>
<evidence type="ECO:0000256" key="1">
    <source>
        <dbReference type="ARBA" id="ARBA00008724"/>
    </source>
</evidence>
<dbReference type="FunFam" id="1.10.10.200:FF:000002">
    <property type="entry name" value="Probable transcriptional regulatory protein CLM62_37755"/>
    <property type="match status" value="1"/>
</dbReference>
<dbReference type="Gene3D" id="3.30.70.980">
    <property type="match status" value="2"/>
</dbReference>
<dbReference type="InterPro" id="IPR026564">
    <property type="entry name" value="Transcrip_reg_TACO1-like_dom3"/>
</dbReference>
<dbReference type="Gene3D" id="1.10.10.200">
    <property type="match status" value="1"/>
</dbReference>
<reference evidence="9 10" key="1">
    <citation type="journal article" date="2017" name="ISME J.">
        <title>Energy and carbon metabolisms in a deep terrestrial subsurface fluid microbial community.</title>
        <authorList>
            <person name="Momper L."/>
            <person name="Jungbluth S.P."/>
            <person name="Lee M.D."/>
            <person name="Amend J.P."/>
        </authorList>
    </citation>
    <scope>NUCLEOTIDE SEQUENCE [LARGE SCALE GENOMIC DNA]</scope>
    <source>
        <strain evidence="9">SURF_26</strain>
    </source>
</reference>
<evidence type="ECO:0000256" key="5">
    <source>
        <dbReference type="ARBA" id="ARBA00023163"/>
    </source>
</evidence>
<sequence>MSGHSKWASIKHKKAAIDAKRGKLFSRFSKEITVAAKMGGGDIDMNPRLRTAVAIAKAANMPNDNIDKAIKKGTGELPGVVYEECVYEGYGPSGVAILIEVMTDNKNRTTAEIRSIFTKRNGNMASANAVAWMFEKKGFLVVSKSVVDEEKLLDVVLEAGAEDVKTEGDTFEIYTSQHDFETVKEALAKKGIATESAEITAIPNSTIKLTAEKDAKQILDLIEVLEDHDDVQNVYANFDIPDDIMAALE</sequence>
<dbReference type="InterPro" id="IPR002876">
    <property type="entry name" value="Transcrip_reg_TACO1-like"/>
</dbReference>
<keyword evidence="5 6" id="KW-0804">Transcription</keyword>
<dbReference type="InterPro" id="IPR049083">
    <property type="entry name" value="TACO1_YebC_N"/>
</dbReference>
<dbReference type="InterPro" id="IPR048300">
    <property type="entry name" value="TACO1_YebC-like_2nd/3rd_dom"/>
</dbReference>
<proteinExistence type="inferred from homology"/>
<dbReference type="GO" id="GO:0006355">
    <property type="term" value="P:regulation of DNA-templated transcription"/>
    <property type="evidence" value="ECO:0007669"/>
    <property type="project" value="UniProtKB-UniRule"/>
</dbReference>
<evidence type="ECO:0000259" key="7">
    <source>
        <dbReference type="Pfam" id="PF01709"/>
    </source>
</evidence>
<evidence type="ECO:0000256" key="3">
    <source>
        <dbReference type="ARBA" id="ARBA00023015"/>
    </source>
</evidence>
<evidence type="ECO:0000259" key="8">
    <source>
        <dbReference type="Pfam" id="PF20772"/>
    </source>
</evidence>
<organism evidence="9 10">
    <name type="scientific">Candidatus Auribacter fodinae</name>
    <dbReference type="NCBI Taxonomy" id="2093366"/>
    <lineage>
        <taxon>Bacteria</taxon>
        <taxon>Pseudomonadati</taxon>
        <taxon>Candidatus Auribacterota</taxon>
        <taxon>Candidatus Auribacteria</taxon>
        <taxon>Candidatus Auribacterales</taxon>
        <taxon>Candidatus Auribacteraceae</taxon>
        <taxon>Candidatus Auribacter</taxon>
    </lineage>
</organism>
<dbReference type="HAMAP" id="MF_00693">
    <property type="entry name" value="Transcrip_reg_TACO1"/>
    <property type="match status" value="1"/>
</dbReference>
<keyword evidence="2 6" id="KW-0963">Cytoplasm</keyword>
<dbReference type="FunFam" id="3.30.70.980:FF:000002">
    <property type="entry name" value="Probable transcriptional regulatory protein YebC"/>
    <property type="match status" value="1"/>
</dbReference>
<dbReference type="SUPFAM" id="SSF75625">
    <property type="entry name" value="YebC-like"/>
    <property type="match status" value="1"/>
</dbReference>
<dbReference type="GO" id="GO:0005829">
    <property type="term" value="C:cytosol"/>
    <property type="evidence" value="ECO:0007669"/>
    <property type="project" value="TreeGrafter"/>
</dbReference>
<feature type="domain" description="TACO1/YebC-like N-terminal" evidence="8">
    <location>
        <begin position="5"/>
        <end position="76"/>
    </location>
</feature>
<evidence type="ECO:0000256" key="2">
    <source>
        <dbReference type="ARBA" id="ARBA00022490"/>
    </source>
</evidence>
<dbReference type="InterPro" id="IPR017856">
    <property type="entry name" value="Integrase-like_N"/>
</dbReference>
<comment type="caution">
    <text evidence="9">The sequence shown here is derived from an EMBL/GenBank/DDBJ whole genome shotgun (WGS) entry which is preliminary data.</text>
</comment>
<comment type="similarity">
    <text evidence="1 6">Belongs to the TACO1 family.</text>
</comment>
<evidence type="ECO:0000313" key="10">
    <source>
        <dbReference type="Proteomes" id="UP000266426"/>
    </source>
</evidence>
<name>A0A3A4QYS7_9BACT</name>
<dbReference type="Pfam" id="PF01709">
    <property type="entry name" value="Transcrip_reg"/>
    <property type="match status" value="1"/>
</dbReference>
<dbReference type="InterPro" id="IPR029072">
    <property type="entry name" value="YebC-like"/>
</dbReference>